<evidence type="ECO:0000256" key="2">
    <source>
        <dbReference type="ARBA" id="ARBA00022448"/>
    </source>
</evidence>
<evidence type="ECO:0000256" key="6">
    <source>
        <dbReference type="ARBA" id="ARBA00022989"/>
    </source>
</evidence>
<evidence type="ECO:0000256" key="7">
    <source>
        <dbReference type="ARBA" id="ARBA00023010"/>
    </source>
</evidence>
<keyword evidence="6 9" id="KW-1133">Transmembrane helix</keyword>
<dbReference type="Proteomes" id="UP000002192">
    <property type="component" value="Chromosome"/>
</dbReference>
<dbReference type="AlphaFoldDB" id="Q7VQA8"/>
<evidence type="ECO:0000256" key="3">
    <source>
        <dbReference type="ARBA" id="ARBA00022475"/>
    </source>
</evidence>
<accession>Q7VQA8</accession>
<dbReference type="GO" id="GO:0005886">
    <property type="term" value="C:plasma membrane"/>
    <property type="evidence" value="ECO:0007669"/>
    <property type="project" value="UniProtKB-SubCell"/>
</dbReference>
<dbReference type="GO" id="GO:0065002">
    <property type="term" value="P:intracellular protein transmembrane transport"/>
    <property type="evidence" value="ECO:0007669"/>
    <property type="project" value="UniProtKB-UniRule"/>
</dbReference>
<feature type="domain" description="Protein export membrane protein SecD/SecF C-terminal" evidence="10">
    <location>
        <begin position="117"/>
        <end position="292"/>
    </location>
</feature>
<dbReference type="SUPFAM" id="SSF82866">
    <property type="entry name" value="Multidrug efflux transporter AcrB transmembrane domain"/>
    <property type="match status" value="1"/>
</dbReference>
<dbReference type="InterPro" id="IPR022646">
    <property type="entry name" value="SecD/SecF_CS"/>
</dbReference>
<comment type="similarity">
    <text evidence="9">Belongs to the SecD/SecF family. SecF subfamily.</text>
</comment>
<dbReference type="Gene3D" id="1.20.1640.10">
    <property type="entry name" value="Multidrug efflux transporter AcrB transmembrane domain"/>
    <property type="match status" value="1"/>
</dbReference>
<dbReference type="InterPro" id="IPR022645">
    <property type="entry name" value="SecD/SecF_bac"/>
</dbReference>
<dbReference type="PANTHER" id="PTHR30081:SF8">
    <property type="entry name" value="PROTEIN TRANSLOCASE SUBUNIT SECF"/>
    <property type="match status" value="1"/>
</dbReference>
<dbReference type="GO" id="GO:0043952">
    <property type="term" value="P:protein transport by the Sec complex"/>
    <property type="evidence" value="ECO:0007669"/>
    <property type="project" value="UniProtKB-UniRule"/>
</dbReference>
<organism evidence="11 12">
    <name type="scientific">Blochmanniella floridana</name>
    <dbReference type="NCBI Taxonomy" id="203907"/>
    <lineage>
        <taxon>Bacteria</taxon>
        <taxon>Pseudomonadati</taxon>
        <taxon>Pseudomonadota</taxon>
        <taxon>Gammaproteobacteria</taxon>
        <taxon>Enterobacterales</taxon>
        <taxon>Enterobacteriaceae</taxon>
        <taxon>ant endosymbionts</taxon>
        <taxon>Candidatus Blochmanniella</taxon>
    </lineage>
</organism>
<feature type="transmembrane region" description="Helical" evidence="9">
    <location>
        <begin position="17"/>
        <end position="35"/>
    </location>
</feature>
<dbReference type="PANTHER" id="PTHR30081">
    <property type="entry name" value="PROTEIN-EXPORT MEMBRANE PROTEIN SEC"/>
    <property type="match status" value="1"/>
</dbReference>
<dbReference type="HAMAP" id="MF_01464_B">
    <property type="entry name" value="SecF_B"/>
    <property type="match status" value="1"/>
</dbReference>
<dbReference type="GO" id="GO:0006605">
    <property type="term" value="P:protein targeting"/>
    <property type="evidence" value="ECO:0007669"/>
    <property type="project" value="UniProtKB-UniRule"/>
</dbReference>
<dbReference type="PRINTS" id="PR01755">
    <property type="entry name" value="SECFTRNLCASE"/>
</dbReference>
<feature type="transmembrane region" description="Helical" evidence="9">
    <location>
        <begin position="270"/>
        <end position="290"/>
    </location>
</feature>
<keyword evidence="7 9" id="KW-0811">Translocation</keyword>
<evidence type="ECO:0000256" key="4">
    <source>
        <dbReference type="ARBA" id="ARBA00022692"/>
    </source>
</evidence>
<dbReference type="InterPro" id="IPR022813">
    <property type="entry name" value="SecD/SecF_arch_bac"/>
</dbReference>
<dbReference type="EMBL" id="BX248583">
    <property type="protein sequence ID" value="CAD83746.1"/>
    <property type="molecule type" value="Genomic_DNA"/>
</dbReference>
<feature type="transmembrane region" description="Helical" evidence="9">
    <location>
        <begin position="242"/>
        <end position="264"/>
    </location>
</feature>
<evidence type="ECO:0000256" key="9">
    <source>
        <dbReference type="HAMAP-Rule" id="MF_01464"/>
    </source>
</evidence>
<dbReference type="KEGG" id="bfl:Bfl233"/>
<dbReference type="Pfam" id="PF07549">
    <property type="entry name" value="Sec_GG"/>
    <property type="match status" value="1"/>
</dbReference>
<feature type="transmembrane region" description="Helical" evidence="9">
    <location>
        <begin position="162"/>
        <end position="182"/>
    </location>
</feature>
<dbReference type="GO" id="GO:0015450">
    <property type="term" value="F:protein-transporting ATPase activity"/>
    <property type="evidence" value="ECO:0007669"/>
    <property type="project" value="InterPro"/>
</dbReference>
<evidence type="ECO:0000259" key="10">
    <source>
        <dbReference type="Pfam" id="PF02355"/>
    </source>
</evidence>
<comment type="function">
    <text evidence="9">Part of the Sec protein translocase complex. Interacts with the SecYEG preprotein conducting channel. SecDF uses the proton motive force (PMF) to complete protein translocation after the ATP-dependent function of SecA.</text>
</comment>
<dbReference type="NCBIfam" id="TIGR00966">
    <property type="entry name" value="transloc_SecF"/>
    <property type="match status" value="1"/>
</dbReference>
<dbReference type="InterPro" id="IPR048634">
    <property type="entry name" value="SecD_SecF_C"/>
</dbReference>
<dbReference type="NCBIfam" id="TIGR00916">
    <property type="entry name" value="2A0604s01"/>
    <property type="match status" value="1"/>
</dbReference>
<sequence>MNNVSFKIYNFVSHGRIILFCSMFLCILLCTSMIIKGFNWGIDFTGGLLIEIESEQDLDIVKIRKYFVQLGYNNTVVQCFNNTKNIIVRLPLAHNFDKSDQNIKIKILDVFSKIITHKFYIQQMNWISPNSSENLIKISIISTLVALICIFLYILVRFELRLSVSVIISLVHDIIIILGILSIFTVEINSTIIAALISVIGYSLNDKIVIFDRFRENFNNMLQLSSFEIINISLSQVLNRTIITSVTTMMVLLVLLVLGGSILYEFSITLLLGVIVGTISSIYITSFLVFKLKIYHRYLI</sequence>
<keyword evidence="12" id="KW-1185">Reference proteome</keyword>
<keyword evidence="8 9" id="KW-0472">Membrane</keyword>
<feature type="transmembrane region" description="Helical" evidence="9">
    <location>
        <begin position="135"/>
        <end position="155"/>
    </location>
</feature>
<keyword evidence="5 9" id="KW-0653">Protein transport</keyword>
<evidence type="ECO:0000256" key="8">
    <source>
        <dbReference type="ARBA" id="ARBA00023136"/>
    </source>
</evidence>
<dbReference type="OrthoDB" id="9774769at2"/>
<dbReference type="STRING" id="203907.Bfl233"/>
<keyword evidence="2 9" id="KW-0813">Transport</keyword>
<evidence type="ECO:0000256" key="1">
    <source>
        <dbReference type="ARBA" id="ARBA00004651"/>
    </source>
</evidence>
<comment type="subunit">
    <text evidence="9">Forms a complex with SecD. Part of the essential Sec protein translocation apparatus which comprises SecA, SecYEG and auxiliary proteins SecDF-YajC and YidC.</text>
</comment>
<name>Q7VQA8_BLOFL</name>
<comment type="subcellular location">
    <subcellularLocation>
        <location evidence="9">Cell inner membrane</location>
        <topology evidence="9">Multi-pass membrane protein</topology>
    </subcellularLocation>
    <subcellularLocation>
        <location evidence="1">Cell membrane</location>
        <topology evidence="1">Multi-pass membrane protein</topology>
    </subcellularLocation>
</comment>
<evidence type="ECO:0000313" key="11">
    <source>
        <dbReference type="EMBL" id="CAD83746.1"/>
    </source>
</evidence>
<proteinExistence type="inferred from homology"/>
<protein>
    <recommendedName>
        <fullName evidence="9">Protein-export membrane protein SecF</fullName>
    </recommendedName>
</protein>
<dbReference type="HOGENOM" id="CLU_050012_1_0_6"/>
<reference evidence="11 12" key="1">
    <citation type="journal article" date="2003" name="Proc. Natl. Acad. Sci. U.S.A.">
        <title>The genome sequence of Blochmannia floridanus: comparative analysis of reduced genomes.</title>
        <authorList>
            <person name="Gil R."/>
            <person name="Silva F.J."/>
            <person name="Zientz E."/>
            <person name="Delmotte F."/>
            <person name="Gonzalez-Candelas F."/>
            <person name="Latorre A."/>
            <person name="Rausell C."/>
            <person name="Kramerbeek J."/>
            <person name="Gadau J."/>
            <person name="Hoelldobler B."/>
            <person name="van Ham R.C.H.J."/>
            <person name="Gross R."/>
            <person name="Moya A."/>
        </authorList>
    </citation>
    <scope>NUCLEOTIDE SEQUENCE [LARGE SCALE GENOMIC DNA]</scope>
</reference>
<dbReference type="eggNOG" id="COG0341">
    <property type="taxonomic scope" value="Bacteria"/>
</dbReference>
<keyword evidence="9" id="KW-0997">Cell inner membrane</keyword>
<evidence type="ECO:0000313" key="12">
    <source>
        <dbReference type="Proteomes" id="UP000002192"/>
    </source>
</evidence>
<dbReference type="InterPro" id="IPR055344">
    <property type="entry name" value="SecD_SecF_C_bact"/>
</dbReference>
<dbReference type="Pfam" id="PF02355">
    <property type="entry name" value="SecD_SecF_C"/>
    <property type="match status" value="1"/>
</dbReference>
<dbReference type="InterPro" id="IPR005665">
    <property type="entry name" value="SecF_bac"/>
</dbReference>
<evidence type="ECO:0000256" key="5">
    <source>
        <dbReference type="ARBA" id="ARBA00022927"/>
    </source>
</evidence>
<keyword evidence="4 9" id="KW-0812">Transmembrane</keyword>
<keyword evidence="3 9" id="KW-1003">Cell membrane</keyword>
<gene>
    <name evidence="9 11" type="primary">secF</name>
    <name evidence="11" type="ordered locus">Bfl233</name>
</gene>
<feature type="transmembrane region" description="Helical" evidence="9">
    <location>
        <begin position="188"/>
        <end position="205"/>
    </location>
</feature>